<reference evidence="6 7" key="1">
    <citation type="journal article" date="2015" name="Nature">
        <title>rRNA introns, odd ribosomes, and small enigmatic genomes across a large radiation of phyla.</title>
        <authorList>
            <person name="Brown C.T."/>
            <person name="Hug L.A."/>
            <person name="Thomas B.C."/>
            <person name="Sharon I."/>
            <person name="Castelle C.J."/>
            <person name="Singh A."/>
            <person name="Wilkins M.J."/>
            <person name="Williams K.H."/>
            <person name="Banfield J.F."/>
        </authorList>
    </citation>
    <scope>NUCLEOTIDE SEQUENCE [LARGE SCALE GENOMIC DNA]</scope>
</reference>
<dbReference type="PANTHER" id="PTHR46499:SF1">
    <property type="entry name" value="QUEUINE TRNA-RIBOSYLTRANSFERASE"/>
    <property type="match status" value="1"/>
</dbReference>
<dbReference type="Pfam" id="PF01702">
    <property type="entry name" value="TGT"/>
    <property type="match status" value="2"/>
</dbReference>
<feature type="binding site" evidence="4">
    <location>
        <position position="189"/>
    </location>
    <ligand>
        <name>substrate</name>
    </ligand>
</feature>
<dbReference type="EC" id="2.4.2.29" evidence="4"/>
<keyword evidence="3 4" id="KW-0819">tRNA processing</keyword>
<keyword evidence="1 4" id="KW-0328">Glycosyltransferase</keyword>
<comment type="similarity">
    <text evidence="4">Belongs to the queuine tRNA-ribosyltransferase family.</text>
</comment>
<gene>
    <name evidence="4" type="primary">tgt</name>
    <name evidence="6" type="ORF">UV12_C0003G0027</name>
</gene>
<evidence type="ECO:0000259" key="5">
    <source>
        <dbReference type="Pfam" id="PF01702"/>
    </source>
</evidence>
<keyword evidence="4" id="KW-0862">Zinc</keyword>
<accession>A0A0G1CEI6</accession>
<comment type="function">
    <text evidence="4">Catalyzes the base-exchange of a guanine (G) residue with the queuine precursor 7-aminomethyl-7-deazaguanine (PreQ1) at position 34 (anticodon wobble position) in tRNAs with GU(N) anticodons (tRNA-Asp, -Asn, -His and -Tyr). Catalysis occurs through a double-displacement mechanism. The nucleophile active site attacks the C1' of nucleotide 34 to detach the guanine base from the RNA, forming a covalent enzyme-RNA intermediate. The proton acceptor active site deprotonates the incoming PreQ1, allowing a nucleophilic attack on the C1' of the ribose to form the product. After dissociation, two additional enzymatic reactions on the tRNA convert PreQ1 to queuine (Q), resulting in the hypermodified nucleoside queuosine (7-(((4,5-cis-dihydroxy-2-cyclopenten-1-yl)amino)methyl)-7-deazaguanosine).</text>
</comment>
<feature type="region of interest" description="RNA binding; important for wobble base 34 recognition" evidence="4">
    <location>
        <begin position="315"/>
        <end position="319"/>
    </location>
</feature>
<feature type="active site" description="Proton acceptor" evidence="4">
    <location>
        <position position="104"/>
    </location>
</feature>
<feature type="binding site" evidence="4">
    <location>
        <begin position="104"/>
        <end position="108"/>
    </location>
    <ligand>
        <name>substrate</name>
    </ligand>
</feature>
<name>A0A0G1CEI6_9BACT</name>
<feature type="binding site" evidence="4">
    <location>
        <position position="263"/>
    </location>
    <ligand>
        <name>substrate</name>
    </ligand>
</feature>
<dbReference type="InterPro" id="IPR004803">
    <property type="entry name" value="TGT"/>
</dbReference>
<dbReference type="Proteomes" id="UP000034704">
    <property type="component" value="Unassembled WGS sequence"/>
</dbReference>
<dbReference type="SUPFAM" id="SSF51713">
    <property type="entry name" value="tRNA-guanine transglycosylase"/>
    <property type="match status" value="1"/>
</dbReference>
<feature type="active site" description="Nucleophile" evidence="4">
    <location>
        <position position="310"/>
    </location>
</feature>
<feature type="binding site" evidence="4">
    <location>
        <position position="348"/>
    </location>
    <ligand>
        <name>Zn(2+)</name>
        <dbReference type="ChEBI" id="CHEBI:29105"/>
    </ligand>
</feature>
<dbReference type="GO" id="GO:0046872">
    <property type="term" value="F:metal ion binding"/>
    <property type="evidence" value="ECO:0007669"/>
    <property type="project" value="UniProtKB-KW"/>
</dbReference>
<protein>
    <recommendedName>
        <fullName evidence="4">Queuine tRNA-ribosyltransferase</fullName>
        <ecNumber evidence="4">2.4.2.29</ecNumber>
    </recommendedName>
    <alternativeName>
        <fullName evidence="4">Guanine insertion enzyme</fullName>
    </alternativeName>
    <alternativeName>
        <fullName evidence="4">tRNA-guanine transglycosylase</fullName>
    </alternativeName>
</protein>
<dbReference type="Gene3D" id="3.20.20.105">
    <property type="entry name" value="Queuine tRNA-ribosyltransferase-like"/>
    <property type="match status" value="1"/>
</dbReference>
<comment type="catalytic activity">
    <reaction evidence="4">
        <text>7-aminomethyl-7-carbaguanine + guanosine(34) in tRNA = 7-aminomethyl-7-carbaguanosine(34) in tRNA + guanine</text>
        <dbReference type="Rhea" id="RHEA:24104"/>
        <dbReference type="Rhea" id="RHEA-COMP:10341"/>
        <dbReference type="Rhea" id="RHEA-COMP:10342"/>
        <dbReference type="ChEBI" id="CHEBI:16235"/>
        <dbReference type="ChEBI" id="CHEBI:58703"/>
        <dbReference type="ChEBI" id="CHEBI:74269"/>
        <dbReference type="ChEBI" id="CHEBI:82833"/>
        <dbReference type="EC" id="2.4.2.29"/>
    </reaction>
</comment>
<dbReference type="GO" id="GO:0008616">
    <property type="term" value="P:tRNA queuosine(34) biosynthetic process"/>
    <property type="evidence" value="ECO:0007669"/>
    <property type="project" value="UniProtKB-UniRule"/>
</dbReference>
<keyword evidence="4" id="KW-0671">Queuosine biosynthesis</keyword>
<evidence type="ECO:0000256" key="1">
    <source>
        <dbReference type="ARBA" id="ARBA00022676"/>
    </source>
</evidence>
<dbReference type="PANTHER" id="PTHR46499">
    <property type="entry name" value="QUEUINE TRNA-RIBOSYLTRANSFERASE"/>
    <property type="match status" value="1"/>
</dbReference>
<keyword evidence="4" id="KW-0479">Metal-binding</keyword>
<comment type="caution">
    <text evidence="6">The sequence shown here is derived from an EMBL/GenBank/DDBJ whole genome shotgun (WGS) entry which is preliminary data.</text>
</comment>
<proteinExistence type="inferred from homology"/>
<feature type="binding site" evidence="4">
    <location>
        <position position="379"/>
    </location>
    <ligand>
        <name>Zn(2+)</name>
        <dbReference type="ChEBI" id="CHEBI:29105"/>
    </ligand>
</feature>
<comment type="pathway">
    <text evidence="4">tRNA modification; tRNA-queuosine biosynthesis.</text>
</comment>
<comment type="subunit">
    <text evidence="4">Homodimer. Within each dimer, one monomer is responsible for RNA recognition and catalysis, while the other monomer binds to the replacement base PreQ1.</text>
</comment>
<dbReference type="EMBL" id="LCDG01000003">
    <property type="protein sequence ID" value="KKS48068.1"/>
    <property type="molecule type" value="Genomic_DNA"/>
</dbReference>
<evidence type="ECO:0000313" key="6">
    <source>
        <dbReference type="EMBL" id="KKS48068.1"/>
    </source>
</evidence>
<sequence>MILSNVLNYTAMKPISFKIEKKMNGLGRAGALTTPHGVINTPAFVTVGTKATVKALTPEQITDLGAQVVLANTYHLYLEPGDEIVRDAGGFGKFMNWNGPTMTDSGGFQVFSLGAAFGSKVGKLSKVTQGEIVGGDEIEEGDVAGRLAKIDEDGVTFKSYKDGSEHRFTPERSMEIQHNLGADMIFAFDECTSPAASYIYQKEAMERTHRWAKRSLEAHLANKEAAMKQGLLGVVQGGRHQDLREESARVLGAMDFDGYGIGGSFDKDDMGTAVGWVNAILPEDKPRHLLGIGEPIDLFGAVENGCDLFDCVAPTRTGRNGTLHTRDGKINMRNAKFVRDFTPIDGECDCYTCKNYTRAYIAHLFRSDEMLAGTLASIHNLRFLVSLVDRIRKSIIDDTYEALKISFLNQYYNK</sequence>
<feature type="region of interest" description="RNA binding" evidence="4">
    <location>
        <begin position="291"/>
        <end position="297"/>
    </location>
</feature>
<dbReference type="HAMAP" id="MF_00168">
    <property type="entry name" value="Q_tRNA_Tgt"/>
    <property type="match status" value="1"/>
</dbReference>
<dbReference type="InterPro" id="IPR036511">
    <property type="entry name" value="TGT-like_sf"/>
</dbReference>
<feature type="domain" description="tRNA-guanine(15) transglycosylase-like" evidence="5">
    <location>
        <begin position="146"/>
        <end position="412"/>
    </location>
</feature>
<dbReference type="InterPro" id="IPR002616">
    <property type="entry name" value="tRNA_ribo_trans-like"/>
</dbReference>
<dbReference type="AlphaFoldDB" id="A0A0G1CEI6"/>
<evidence type="ECO:0000313" key="7">
    <source>
        <dbReference type="Proteomes" id="UP000034704"/>
    </source>
</evidence>
<comment type="cofactor">
    <cofactor evidence="4">
        <name>Zn(2+)</name>
        <dbReference type="ChEBI" id="CHEBI:29105"/>
    </cofactor>
    <text evidence="4">Binds 1 zinc ion per subunit.</text>
</comment>
<dbReference type="STRING" id="1618756.UV12_C0003G0027"/>
<dbReference type="NCBIfam" id="TIGR00430">
    <property type="entry name" value="Q_tRNA_tgt"/>
    <property type="match status" value="1"/>
</dbReference>
<feature type="domain" description="tRNA-guanine(15) transglycosylase-like" evidence="5">
    <location>
        <begin position="27"/>
        <end position="132"/>
    </location>
</feature>
<feature type="binding site" evidence="4">
    <location>
        <position position="353"/>
    </location>
    <ligand>
        <name>Zn(2+)</name>
        <dbReference type="ChEBI" id="CHEBI:29105"/>
    </ligand>
</feature>
<evidence type="ECO:0000256" key="3">
    <source>
        <dbReference type="ARBA" id="ARBA00022694"/>
    </source>
</evidence>
<dbReference type="GO" id="GO:0005829">
    <property type="term" value="C:cytosol"/>
    <property type="evidence" value="ECO:0007669"/>
    <property type="project" value="TreeGrafter"/>
</dbReference>
<keyword evidence="2 4" id="KW-0808">Transferase</keyword>
<dbReference type="InterPro" id="IPR050076">
    <property type="entry name" value="ArchSynthase1/Queuine_TRR"/>
</dbReference>
<feature type="binding site" evidence="4">
    <location>
        <position position="236"/>
    </location>
    <ligand>
        <name>substrate</name>
    </ligand>
</feature>
<evidence type="ECO:0000256" key="4">
    <source>
        <dbReference type="HAMAP-Rule" id="MF_00168"/>
    </source>
</evidence>
<dbReference type="UniPathway" id="UPA00392"/>
<organism evidence="6 7">
    <name type="scientific">Candidatus Nomurabacteria bacterium GW2011_GWC2_42_20</name>
    <dbReference type="NCBI Taxonomy" id="1618756"/>
    <lineage>
        <taxon>Bacteria</taxon>
        <taxon>Candidatus Nomuraibacteriota</taxon>
    </lineage>
</organism>
<evidence type="ECO:0000256" key="2">
    <source>
        <dbReference type="ARBA" id="ARBA00022679"/>
    </source>
</evidence>
<dbReference type="GO" id="GO:0008479">
    <property type="term" value="F:tRNA-guanosine(34) queuine transglycosylase activity"/>
    <property type="evidence" value="ECO:0007669"/>
    <property type="project" value="UniProtKB-UniRule"/>
</dbReference>
<feature type="binding site" evidence="4">
    <location>
        <position position="350"/>
    </location>
    <ligand>
        <name>Zn(2+)</name>
        <dbReference type="ChEBI" id="CHEBI:29105"/>
    </ligand>
</feature>
<dbReference type="NCBIfam" id="TIGR00449">
    <property type="entry name" value="tgt_general"/>
    <property type="match status" value="1"/>
</dbReference>
<dbReference type="PATRIC" id="fig|1618756.3.peg.265"/>